<keyword evidence="2" id="KW-1185">Reference proteome</keyword>
<accession>A0A840MU76</accession>
<dbReference type="AlphaFoldDB" id="A0A840MU76"/>
<sequence>MARLHDLDRQRIFPHKIRPYPSEQALIVYDLMLSIWQRVRPTLQ</sequence>
<organism evidence="1 2">
    <name type="scientific">Chitinivorax tropicus</name>
    <dbReference type="NCBI Taxonomy" id="714531"/>
    <lineage>
        <taxon>Bacteria</taxon>
        <taxon>Pseudomonadati</taxon>
        <taxon>Pseudomonadota</taxon>
        <taxon>Betaproteobacteria</taxon>
        <taxon>Chitinivorax</taxon>
    </lineage>
</organism>
<evidence type="ECO:0000313" key="2">
    <source>
        <dbReference type="Proteomes" id="UP000575898"/>
    </source>
</evidence>
<name>A0A840MU76_9PROT</name>
<dbReference type="Proteomes" id="UP000575898">
    <property type="component" value="Unassembled WGS sequence"/>
</dbReference>
<dbReference type="EMBL" id="JACHHY010000021">
    <property type="protein sequence ID" value="MBB5019873.1"/>
    <property type="molecule type" value="Genomic_DNA"/>
</dbReference>
<comment type="caution">
    <text evidence="1">The sequence shown here is derived from an EMBL/GenBank/DDBJ whole genome shotgun (WGS) entry which is preliminary data.</text>
</comment>
<proteinExistence type="predicted"/>
<reference evidence="1 2" key="1">
    <citation type="submission" date="2020-08" db="EMBL/GenBank/DDBJ databases">
        <title>Genomic Encyclopedia of Type Strains, Phase IV (KMG-IV): sequencing the most valuable type-strain genomes for metagenomic binning, comparative biology and taxonomic classification.</title>
        <authorList>
            <person name="Goeker M."/>
        </authorList>
    </citation>
    <scope>NUCLEOTIDE SEQUENCE [LARGE SCALE GENOMIC DNA]</scope>
    <source>
        <strain evidence="1 2">DSM 27165</strain>
    </source>
</reference>
<protein>
    <submittedName>
        <fullName evidence="1">Uncharacterized protein</fullName>
    </submittedName>
</protein>
<dbReference type="RefSeq" id="WP_281397228.1">
    <property type="nucleotide sequence ID" value="NZ_JACHHY010000021.1"/>
</dbReference>
<evidence type="ECO:0000313" key="1">
    <source>
        <dbReference type="EMBL" id="MBB5019873.1"/>
    </source>
</evidence>
<gene>
    <name evidence="1" type="ORF">HNQ59_003181</name>
</gene>